<accession>A0A1M5TV42</accession>
<evidence type="ECO:0000256" key="5">
    <source>
        <dbReference type="HAMAP-Rule" id="MF_00374"/>
    </source>
</evidence>
<evidence type="ECO:0000256" key="2">
    <source>
        <dbReference type="ARBA" id="ARBA00022980"/>
    </source>
</evidence>
<dbReference type="GO" id="GO:0022625">
    <property type="term" value="C:cytosolic large ribosomal subunit"/>
    <property type="evidence" value="ECO:0007669"/>
    <property type="project" value="TreeGrafter"/>
</dbReference>
<dbReference type="NCBIfam" id="TIGR00012">
    <property type="entry name" value="L29"/>
    <property type="match status" value="1"/>
</dbReference>
<dbReference type="PANTHER" id="PTHR10916">
    <property type="entry name" value="60S RIBOSOMAL PROTEIN L35/50S RIBOSOMAL PROTEIN L29"/>
    <property type="match status" value="1"/>
</dbReference>
<dbReference type="EMBL" id="FQXM01000006">
    <property type="protein sequence ID" value="SHH54647.1"/>
    <property type="molecule type" value="Genomic_DNA"/>
</dbReference>
<protein>
    <recommendedName>
        <fullName evidence="4 5">Large ribosomal subunit protein uL29</fullName>
    </recommendedName>
</protein>
<dbReference type="AlphaFoldDB" id="A0A1M5TV42"/>
<dbReference type="RefSeq" id="WP_073337815.1">
    <property type="nucleotide sequence ID" value="NZ_FQXM01000006.1"/>
</dbReference>
<sequence>MRANELQELKQSSFQELMSKVNDLKSELFNLRFQLATGQLENPMRIKQVKKSIAQVKTILRQKELSELEQ</sequence>
<evidence type="ECO:0000256" key="4">
    <source>
        <dbReference type="ARBA" id="ARBA00035204"/>
    </source>
</evidence>
<dbReference type="GO" id="GO:0003735">
    <property type="term" value="F:structural constituent of ribosome"/>
    <property type="evidence" value="ECO:0007669"/>
    <property type="project" value="InterPro"/>
</dbReference>
<evidence type="ECO:0000313" key="6">
    <source>
        <dbReference type="EMBL" id="SHH54647.1"/>
    </source>
</evidence>
<dbReference type="HAMAP" id="MF_00374">
    <property type="entry name" value="Ribosomal_uL29"/>
    <property type="match status" value="1"/>
</dbReference>
<keyword evidence="3 5" id="KW-0687">Ribonucleoprotein</keyword>
<dbReference type="PANTHER" id="PTHR10916:SF0">
    <property type="entry name" value="LARGE RIBOSOMAL SUBUNIT PROTEIN UL29C"/>
    <property type="match status" value="1"/>
</dbReference>
<reference evidence="6 7" key="1">
    <citation type="submission" date="2016-11" db="EMBL/GenBank/DDBJ databases">
        <authorList>
            <person name="Jaros S."/>
            <person name="Januszkiewicz K."/>
            <person name="Wedrychowicz H."/>
        </authorList>
    </citation>
    <scope>NUCLEOTIDE SEQUENCE [LARGE SCALE GENOMIC DNA]</scope>
    <source>
        <strain evidence="6 7">DSM 8605</strain>
    </source>
</reference>
<dbReference type="PROSITE" id="PS00579">
    <property type="entry name" value="RIBOSOMAL_L29"/>
    <property type="match status" value="1"/>
</dbReference>
<evidence type="ECO:0000256" key="3">
    <source>
        <dbReference type="ARBA" id="ARBA00023274"/>
    </source>
</evidence>
<dbReference type="OrthoDB" id="9815192at2"/>
<dbReference type="GO" id="GO:0006412">
    <property type="term" value="P:translation"/>
    <property type="evidence" value="ECO:0007669"/>
    <property type="project" value="UniProtKB-UniRule"/>
</dbReference>
<dbReference type="InterPro" id="IPR018254">
    <property type="entry name" value="Ribosomal_uL29_CS"/>
</dbReference>
<dbReference type="InterPro" id="IPR050063">
    <property type="entry name" value="Ribosomal_protein_uL29"/>
</dbReference>
<dbReference type="InterPro" id="IPR036049">
    <property type="entry name" value="Ribosomal_uL29_sf"/>
</dbReference>
<dbReference type="CDD" id="cd00427">
    <property type="entry name" value="Ribosomal_L29_HIP"/>
    <property type="match status" value="1"/>
</dbReference>
<comment type="similarity">
    <text evidence="1 5">Belongs to the universal ribosomal protein uL29 family.</text>
</comment>
<dbReference type="Proteomes" id="UP000184447">
    <property type="component" value="Unassembled WGS sequence"/>
</dbReference>
<dbReference type="Gene3D" id="1.10.287.310">
    <property type="match status" value="1"/>
</dbReference>
<dbReference type="STRING" id="1121316.SAMN02745207_01512"/>
<evidence type="ECO:0000256" key="1">
    <source>
        <dbReference type="ARBA" id="ARBA00009254"/>
    </source>
</evidence>
<keyword evidence="7" id="KW-1185">Reference proteome</keyword>
<organism evidence="6 7">
    <name type="scientific">Clostridium grantii DSM 8605</name>
    <dbReference type="NCBI Taxonomy" id="1121316"/>
    <lineage>
        <taxon>Bacteria</taxon>
        <taxon>Bacillati</taxon>
        <taxon>Bacillota</taxon>
        <taxon>Clostridia</taxon>
        <taxon>Eubacteriales</taxon>
        <taxon>Clostridiaceae</taxon>
        <taxon>Clostridium</taxon>
    </lineage>
</organism>
<dbReference type="Pfam" id="PF00831">
    <property type="entry name" value="Ribosomal_L29"/>
    <property type="match status" value="1"/>
</dbReference>
<proteinExistence type="inferred from homology"/>
<dbReference type="SUPFAM" id="SSF46561">
    <property type="entry name" value="Ribosomal protein L29 (L29p)"/>
    <property type="match status" value="1"/>
</dbReference>
<dbReference type="FunFam" id="1.10.287.310:FF:000001">
    <property type="entry name" value="50S ribosomal protein L29"/>
    <property type="match status" value="1"/>
</dbReference>
<gene>
    <name evidence="5" type="primary">rpmC</name>
    <name evidence="6" type="ORF">SAMN02745207_01512</name>
</gene>
<keyword evidence="2 5" id="KW-0689">Ribosomal protein</keyword>
<dbReference type="InterPro" id="IPR001854">
    <property type="entry name" value="Ribosomal_uL29"/>
</dbReference>
<evidence type="ECO:0000313" key="7">
    <source>
        <dbReference type="Proteomes" id="UP000184447"/>
    </source>
</evidence>
<name>A0A1M5TV42_9CLOT</name>